<dbReference type="PANTHER" id="PTHR11122:SF13">
    <property type="entry name" value="GLUCOSE-6-PHOSPHATE 1-EPIMERASE"/>
    <property type="match status" value="1"/>
</dbReference>
<gene>
    <name evidence="7" type="ORF">SLS55_009033</name>
</gene>
<evidence type="ECO:0000256" key="6">
    <source>
        <dbReference type="SAM" id="MobiDB-lite"/>
    </source>
</evidence>
<organism evidence="7 8">
    <name type="scientific">Diplodia seriata</name>
    <dbReference type="NCBI Taxonomy" id="420778"/>
    <lineage>
        <taxon>Eukaryota</taxon>
        <taxon>Fungi</taxon>
        <taxon>Dikarya</taxon>
        <taxon>Ascomycota</taxon>
        <taxon>Pezizomycotina</taxon>
        <taxon>Dothideomycetes</taxon>
        <taxon>Dothideomycetes incertae sedis</taxon>
        <taxon>Botryosphaeriales</taxon>
        <taxon>Botryosphaeriaceae</taxon>
        <taxon>Diplodia</taxon>
    </lineage>
</organism>
<dbReference type="InterPro" id="IPR014718">
    <property type="entry name" value="GH-type_carb-bd"/>
</dbReference>
<sequence>MVERSHKPQPLPNAAAAKSSGPQPVVEISDDSSRITAKLPTGESVEVMLYGATVTSWKNADGSDNLFLSEKAALDGSKAVRGGIPVVFPHGFARTSRWEFLGKSTSESDTAKTGAPADDTVKLDFGLYSSNLSAEARKAWPHDFGLVYSVTLGPGSLQTVVNVRNEGQQPFEFQVLLHTYLSVADISKTSVAGLLGVSYTDKVLDASTHTQSEANLTIAGETDRVYSAIPQSTTSVLVDGKPRYDVVRDNLPDTVVWNPWKEKAAAMSDFGPDDAYTRMVCVEAGAVKQWTTLEGGETWEAGQTIKSLL</sequence>
<keyword evidence="4 5" id="KW-0413">Isomerase</keyword>
<dbReference type="PIRSF" id="PIRSF016020">
    <property type="entry name" value="PHexose_mutarotase"/>
    <property type="match status" value="1"/>
</dbReference>
<dbReference type="CDD" id="cd09020">
    <property type="entry name" value="D-hex-6-P-epi_like"/>
    <property type="match status" value="1"/>
</dbReference>
<dbReference type="GeneID" id="92013118"/>
<proteinExistence type="inferred from homology"/>
<dbReference type="InterPro" id="IPR008183">
    <property type="entry name" value="Aldose_1/G6P_1-epimerase"/>
</dbReference>
<evidence type="ECO:0000256" key="4">
    <source>
        <dbReference type="ARBA" id="ARBA00023235"/>
    </source>
</evidence>
<accession>A0ABR3C7P1</accession>
<dbReference type="EMBL" id="JAJVCZ030000009">
    <property type="protein sequence ID" value="KAL0256638.1"/>
    <property type="molecule type" value="Genomic_DNA"/>
</dbReference>
<dbReference type="Gene3D" id="2.70.98.10">
    <property type="match status" value="1"/>
</dbReference>
<reference evidence="7 8" key="1">
    <citation type="submission" date="2024-02" db="EMBL/GenBank/DDBJ databases">
        <title>De novo assembly and annotation of 12 fungi associated with fruit tree decline syndrome in Ontario, Canada.</title>
        <authorList>
            <person name="Sulman M."/>
            <person name="Ellouze W."/>
            <person name="Ilyukhin E."/>
        </authorList>
    </citation>
    <scope>NUCLEOTIDE SEQUENCE [LARGE SCALE GENOMIC DNA]</scope>
    <source>
        <strain evidence="7 8">FDS-637</strain>
    </source>
</reference>
<evidence type="ECO:0000256" key="5">
    <source>
        <dbReference type="PIRNR" id="PIRNR016020"/>
    </source>
</evidence>
<dbReference type="InterPro" id="IPR011013">
    <property type="entry name" value="Gal_mutarotase_sf_dom"/>
</dbReference>
<dbReference type="Pfam" id="PF01263">
    <property type="entry name" value="Aldose_epim"/>
    <property type="match status" value="1"/>
</dbReference>
<dbReference type="EC" id="5.1.3.15" evidence="3 5"/>
<keyword evidence="8" id="KW-1185">Reference proteome</keyword>
<comment type="catalytic activity">
    <reaction evidence="1">
        <text>alpha-D-glucose 6-phosphate = beta-D-glucose 6-phosphate</text>
        <dbReference type="Rhea" id="RHEA:16249"/>
        <dbReference type="ChEBI" id="CHEBI:58225"/>
        <dbReference type="ChEBI" id="CHEBI:58247"/>
        <dbReference type="EC" id="5.1.3.15"/>
    </reaction>
</comment>
<comment type="caution">
    <text evidence="7">The sequence shown here is derived from an EMBL/GenBank/DDBJ whole genome shotgun (WGS) entry which is preliminary data.</text>
</comment>
<dbReference type="PANTHER" id="PTHR11122">
    <property type="entry name" value="APOSPORY-ASSOCIATED PROTEIN C-RELATED"/>
    <property type="match status" value="1"/>
</dbReference>
<dbReference type="Proteomes" id="UP001430584">
    <property type="component" value="Unassembled WGS sequence"/>
</dbReference>
<dbReference type="InterPro" id="IPR025532">
    <property type="entry name" value="G6P_1-epimerase"/>
</dbReference>
<comment type="function">
    <text evidence="5">Catalyzes the interconversion between the alpha and beta anomers from at least three hexose 6-phosphate sugars (Glc6P, Gal6P, and Man6P).</text>
</comment>
<protein>
    <recommendedName>
        <fullName evidence="3 5">Glucose-6-phosphate 1-epimerase</fullName>
        <ecNumber evidence="3 5">5.1.3.15</ecNumber>
    </recommendedName>
</protein>
<evidence type="ECO:0000313" key="7">
    <source>
        <dbReference type="EMBL" id="KAL0256638.1"/>
    </source>
</evidence>
<name>A0ABR3C7P1_9PEZI</name>
<evidence type="ECO:0000256" key="3">
    <source>
        <dbReference type="ARBA" id="ARBA00012083"/>
    </source>
</evidence>
<feature type="region of interest" description="Disordered" evidence="6">
    <location>
        <begin position="1"/>
        <end position="32"/>
    </location>
</feature>
<dbReference type="RefSeq" id="XP_066629667.1">
    <property type="nucleotide sequence ID" value="XM_066780438.1"/>
</dbReference>
<evidence type="ECO:0000256" key="1">
    <source>
        <dbReference type="ARBA" id="ARBA00001096"/>
    </source>
</evidence>
<evidence type="ECO:0000256" key="2">
    <source>
        <dbReference type="ARBA" id="ARBA00005866"/>
    </source>
</evidence>
<evidence type="ECO:0000313" key="8">
    <source>
        <dbReference type="Proteomes" id="UP001430584"/>
    </source>
</evidence>
<dbReference type="SUPFAM" id="SSF74650">
    <property type="entry name" value="Galactose mutarotase-like"/>
    <property type="match status" value="1"/>
</dbReference>
<comment type="similarity">
    <text evidence="2 5">Belongs to the glucose-6-phosphate 1-epimerase family.</text>
</comment>